<dbReference type="Proteomes" id="UP000324222">
    <property type="component" value="Unassembled WGS sequence"/>
</dbReference>
<name>A0A5B7D7U4_PORTR</name>
<gene>
    <name evidence="2" type="ORF">E2C01_010185</name>
</gene>
<dbReference type="AlphaFoldDB" id="A0A5B7D7U4"/>
<reference evidence="2 3" key="1">
    <citation type="submission" date="2019-05" db="EMBL/GenBank/DDBJ databases">
        <title>Another draft genome of Portunus trituberculatus and its Hox gene families provides insights of decapod evolution.</title>
        <authorList>
            <person name="Jeong J.-H."/>
            <person name="Song I."/>
            <person name="Kim S."/>
            <person name="Choi T."/>
            <person name="Kim D."/>
            <person name="Ryu S."/>
            <person name="Kim W."/>
        </authorList>
    </citation>
    <scope>NUCLEOTIDE SEQUENCE [LARGE SCALE GENOMIC DNA]</scope>
    <source>
        <tissue evidence="2">Muscle</tissue>
    </source>
</reference>
<sequence>MQKAHIYDLWCIEDSCSPMPHTTGHRGYGQGWTPHSQSASKPIRDHQGGTPKRMCRSQSEAQVVKLSLGSLEGEEQLCLLH</sequence>
<proteinExistence type="predicted"/>
<evidence type="ECO:0000256" key="1">
    <source>
        <dbReference type="SAM" id="MobiDB-lite"/>
    </source>
</evidence>
<evidence type="ECO:0000313" key="2">
    <source>
        <dbReference type="EMBL" id="MPC17334.1"/>
    </source>
</evidence>
<accession>A0A5B7D7U4</accession>
<dbReference type="EMBL" id="VSRR010000580">
    <property type="protein sequence ID" value="MPC17334.1"/>
    <property type="molecule type" value="Genomic_DNA"/>
</dbReference>
<keyword evidence="3" id="KW-1185">Reference proteome</keyword>
<organism evidence="2 3">
    <name type="scientific">Portunus trituberculatus</name>
    <name type="common">Swimming crab</name>
    <name type="synonym">Neptunus trituberculatus</name>
    <dbReference type="NCBI Taxonomy" id="210409"/>
    <lineage>
        <taxon>Eukaryota</taxon>
        <taxon>Metazoa</taxon>
        <taxon>Ecdysozoa</taxon>
        <taxon>Arthropoda</taxon>
        <taxon>Crustacea</taxon>
        <taxon>Multicrustacea</taxon>
        <taxon>Malacostraca</taxon>
        <taxon>Eumalacostraca</taxon>
        <taxon>Eucarida</taxon>
        <taxon>Decapoda</taxon>
        <taxon>Pleocyemata</taxon>
        <taxon>Brachyura</taxon>
        <taxon>Eubrachyura</taxon>
        <taxon>Portunoidea</taxon>
        <taxon>Portunidae</taxon>
        <taxon>Portuninae</taxon>
        <taxon>Portunus</taxon>
    </lineage>
</organism>
<evidence type="ECO:0000313" key="3">
    <source>
        <dbReference type="Proteomes" id="UP000324222"/>
    </source>
</evidence>
<protein>
    <submittedName>
        <fullName evidence="2">Uncharacterized protein</fullName>
    </submittedName>
</protein>
<feature type="region of interest" description="Disordered" evidence="1">
    <location>
        <begin position="27"/>
        <end position="57"/>
    </location>
</feature>
<comment type="caution">
    <text evidence="2">The sequence shown here is derived from an EMBL/GenBank/DDBJ whole genome shotgun (WGS) entry which is preliminary data.</text>
</comment>